<feature type="signal peptide" evidence="1">
    <location>
        <begin position="1"/>
        <end position="31"/>
    </location>
</feature>
<evidence type="ECO:0000256" key="1">
    <source>
        <dbReference type="SAM" id="SignalP"/>
    </source>
</evidence>
<reference evidence="3" key="1">
    <citation type="journal article" date="2019" name="Int. J. Syst. Evol. Microbiol.">
        <title>The Global Catalogue of Microorganisms (GCM) 10K type strain sequencing project: providing services to taxonomists for standard genome sequencing and annotation.</title>
        <authorList>
            <consortium name="The Broad Institute Genomics Platform"/>
            <consortium name="The Broad Institute Genome Sequencing Center for Infectious Disease"/>
            <person name="Wu L."/>
            <person name="Ma J."/>
        </authorList>
    </citation>
    <scope>NUCLEOTIDE SEQUENCE [LARGE SCALE GENOMIC DNA]</scope>
    <source>
        <strain evidence="3">KCTC 42644</strain>
    </source>
</reference>
<evidence type="ECO:0000313" key="3">
    <source>
        <dbReference type="Proteomes" id="UP001595615"/>
    </source>
</evidence>
<keyword evidence="1" id="KW-0732">Signal</keyword>
<accession>A0ABV7XA28</accession>
<feature type="chain" id="PRO_5046673550" description="Metalloprotease" evidence="1">
    <location>
        <begin position="32"/>
        <end position="235"/>
    </location>
</feature>
<proteinExistence type="predicted"/>
<dbReference type="RefSeq" id="WP_380860930.1">
    <property type="nucleotide sequence ID" value="NZ_JBHRXV010000009.1"/>
</dbReference>
<keyword evidence="3" id="KW-1185">Reference proteome</keyword>
<dbReference type="EMBL" id="JBHRXV010000009">
    <property type="protein sequence ID" value="MFC3712984.1"/>
    <property type="molecule type" value="Genomic_DNA"/>
</dbReference>
<organism evidence="2 3">
    <name type="scientific">Sphingoaurantiacus capsulatus</name>
    <dbReference type="NCBI Taxonomy" id="1771310"/>
    <lineage>
        <taxon>Bacteria</taxon>
        <taxon>Pseudomonadati</taxon>
        <taxon>Pseudomonadota</taxon>
        <taxon>Alphaproteobacteria</taxon>
        <taxon>Sphingomonadales</taxon>
        <taxon>Sphingosinicellaceae</taxon>
        <taxon>Sphingoaurantiacus</taxon>
    </lineage>
</organism>
<comment type="caution">
    <text evidence="2">The sequence shown here is derived from an EMBL/GenBank/DDBJ whole genome shotgun (WGS) entry which is preliminary data.</text>
</comment>
<protein>
    <recommendedName>
        <fullName evidence="4">Metalloprotease</fullName>
    </recommendedName>
</protein>
<evidence type="ECO:0008006" key="4">
    <source>
        <dbReference type="Google" id="ProtNLM"/>
    </source>
</evidence>
<gene>
    <name evidence="2" type="ORF">ACFOMD_10400</name>
</gene>
<name>A0ABV7XA28_9SPHN</name>
<evidence type="ECO:0000313" key="2">
    <source>
        <dbReference type="EMBL" id="MFC3712984.1"/>
    </source>
</evidence>
<sequence length="235" mass="25920">MSASASRLLLALASTILVGAAATAIASPAAAAPVAVPKISFLYPAPHGTIFDRVCKAWIKQDTNPADVTELLARKAEFEAAWATTGREYMRLALAAAGRPFPYSEMQATLSVCAPDSMAFPLIIRMNDFLASNREYYVHDFALLAFHEVMHHYAQAIEAKSAIFAKYAAEPFSIRAHIHVVAFERYVLERTGRTEQLAKLRDYYTGRDVDHYRRAWEIVDKETVAAVVADAGIQP</sequence>
<dbReference type="Proteomes" id="UP001595615">
    <property type="component" value="Unassembled WGS sequence"/>
</dbReference>